<gene>
    <name evidence="1" type="ORF">ACFOJ9_28130</name>
</gene>
<dbReference type="RefSeq" id="WP_378983620.1">
    <property type="nucleotide sequence ID" value="NZ_JBHRVD010000001.1"/>
</dbReference>
<evidence type="ECO:0000313" key="2">
    <source>
        <dbReference type="Proteomes" id="UP001595648"/>
    </source>
</evidence>
<dbReference type="Proteomes" id="UP001595648">
    <property type="component" value="Unassembled WGS sequence"/>
</dbReference>
<proteinExistence type="predicted"/>
<sequence>MADSDNNTTLPFVTRRKVLAGTAIAMAATQATSFARSDLEGDDAIDPAVAVWRRWQPAWEETERLCNEQQRLEKVLIETVGFPCTTVKLSDGESVTVHSLGALQDLLGVRPANTVARAQAEAEIVAHQARWDAVGRDIGYSTGLLAECEAAERAKALLGDLSQVPATSLAGIAAKLDAVLREGEYSLHDSEPPWPQIRSALDDIARIREQKFLS</sequence>
<protein>
    <recommendedName>
        <fullName evidence="3">Tat pathway signal protein</fullName>
    </recommendedName>
</protein>
<name>A0ABV7MUG0_9HYPH</name>
<evidence type="ECO:0008006" key="3">
    <source>
        <dbReference type="Google" id="ProtNLM"/>
    </source>
</evidence>
<accession>A0ABV7MUG0</accession>
<organism evidence="1 2">
    <name type="scientific">Mesorhizobium cantuariense</name>
    <dbReference type="NCBI Taxonomy" id="1300275"/>
    <lineage>
        <taxon>Bacteria</taxon>
        <taxon>Pseudomonadati</taxon>
        <taxon>Pseudomonadota</taxon>
        <taxon>Alphaproteobacteria</taxon>
        <taxon>Hyphomicrobiales</taxon>
        <taxon>Phyllobacteriaceae</taxon>
        <taxon>Mesorhizobium</taxon>
    </lineage>
</organism>
<reference evidence="2" key="1">
    <citation type="journal article" date="2019" name="Int. J. Syst. Evol. Microbiol.">
        <title>The Global Catalogue of Microorganisms (GCM) 10K type strain sequencing project: providing services to taxonomists for standard genome sequencing and annotation.</title>
        <authorList>
            <consortium name="The Broad Institute Genomics Platform"/>
            <consortium name="The Broad Institute Genome Sequencing Center for Infectious Disease"/>
            <person name="Wu L."/>
            <person name="Ma J."/>
        </authorList>
    </citation>
    <scope>NUCLEOTIDE SEQUENCE [LARGE SCALE GENOMIC DNA]</scope>
    <source>
        <strain evidence="2">ICMP 19515</strain>
    </source>
</reference>
<evidence type="ECO:0000313" key="1">
    <source>
        <dbReference type="EMBL" id="MFC3325608.1"/>
    </source>
</evidence>
<comment type="caution">
    <text evidence="1">The sequence shown here is derived from an EMBL/GenBank/DDBJ whole genome shotgun (WGS) entry which is preliminary data.</text>
</comment>
<keyword evidence="2" id="KW-1185">Reference proteome</keyword>
<dbReference type="EMBL" id="JBHRVD010000001">
    <property type="protein sequence ID" value="MFC3325608.1"/>
    <property type="molecule type" value="Genomic_DNA"/>
</dbReference>